<name>A0A1M2VL49_TRAPU</name>
<feature type="region of interest" description="Disordered" evidence="1">
    <location>
        <begin position="464"/>
        <end position="507"/>
    </location>
</feature>
<evidence type="ECO:0000313" key="2">
    <source>
        <dbReference type="EMBL" id="OJT08351.1"/>
    </source>
</evidence>
<comment type="caution">
    <text evidence="2">The sequence shown here is derived from an EMBL/GenBank/DDBJ whole genome shotgun (WGS) entry which is preliminary data.</text>
</comment>
<sequence>MDQDGIQPCDEELPKDDTSQNSKVNVPTAHHYGTRTSTKKSRPGFKAGLAKRTREDINAETASKKAAASAVQAQKAADQAARRAVLDKKKDAVAVLENRRAAEEVLEADYFAMAPKLGYSADSPQDEALRNASEAHSPTPDNGHLDNGMQQDEHAGVSTHTLGDEHQVSQHASNLGFPTFLLSILVKTSSSAANRTYQSKAFSALADEYSYSNTEADGAQAGEDAHDYTQDGWFSNGQPVTETVESTFYESDGYQEEAHTEENEDEDDVIEIEDDVDDELLGTRGKPKKPSAAQVKAHKRQDIHKDLVLRRVTLNTHPENHPIPQTSRDRRVMLHVPSTSSSTLDQAPRSKAHAPQLPAAPKNAQASASTSQDTFNSTWRKCLQGPSQSSPLLSHMPQKSGMPTGAPRSHSATKSGPNRRKINTEDRGSDDEVIGGFTDQDVHVDPARAIAYRKSSKGPKALHVYDLSESEEPVARGQKRKSVPTASKSNAHRSKKSKKGSAASDGESVDLKAYDALPSWVKPEIKTTIIPSVLEYIGVQDNPWTLDTEDYTFRDLLQMLFDGVFPQHQYDLEVDVDSVYGWCKQQAYDWRHNFQKHANTAVQHERDARLADEALSDAERSAHGIRIWLTQATTTGGEAMWGEPDIRTPRNARKQLHSKYILQVLADHLQGTVGSIMQNDQYPVGALALAITAVQRAFEWYLHDHPKGIKQEPFSVRNIGGLTAHWRNTAVADLLKMPHRFEQLLESATSQINVSPAKTKPCRSQLAAAVMYTRERSSSPAPH</sequence>
<dbReference type="OrthoDB" id="2742042at2759"/>
<feature type="compositionally biased region" description="Low complexity" evidence="1">
    <location>
        <begin position="383"/>
        <end position="394"/>
    </location>
</feature>
<evidence type="ECO:0000313" key="3">
    <source>
        <dbReference type="Proteomes" id="UP000184267"/>
    </source>
</evidence>
<feature type="region of interest" description="Disordered" evidence="1">
    <location>
        <begin position="280"/>
        <end position="302"/>
    </location>
</feature>
<reference evidence="2 3" key="1">
    <citation type="submission" date="2016-10" db="EMBL/GenBank/DDBJ databases">
        <title>Genome sequence of the basidiomycete white-rot fungus Trametes pubescens.</title>
        <authorList>
            <person name="Makela M.R."/>
            <person name="Granchi Z."/>
            <person name="Peng M."/>
            <person name="De Vries R.P."/>
            <person name="Grigoriev I."/>
            <person name="Riley R."/>
            <person name="Hilden K."/>
        </authorList>
    </citation>
    <scope>NUCLEOTIDE SEQUENCE [LARGE SCALE GENOMIC DNA]</scope>
    <source>
        <strain evidence="2 3">FBCC735</strain>
    </source>
</reference>
<feature type="region of interest" description="Disordered" evidence="1">
    <location>
        <begin position="337"/>
        <end position="440"/>
    </location>
</feature>
<feature type="compositionally biased region" description="Polar residues" evidence="1">
    <location>
        <begin position="364"/>
        <end position="379"/>
    </location>
</feature>
<feature type="compositionally biased region" description="Basic residues" evidence="1">
    <location>
        <begin position="490"/>
        <end position="499"/>
    </location>
</feature>
<accession>A0A1M2VL49</accession>
<proteinExistence type="predicted"/>
<feature type="compositionally biased region" description="Acidic residues" evidence="1">
    <location>
        <begin position="1"/>
        <end position="14"/>
    </location>
</feature>
<dbReference type="Proteomes" id="UP000184267">
    <property type="component" value="Unassembled WGS sequence"/>
</dbReference>
<keyword evidence="3" id="KW-1185">Reference proteome</keyword>
<protein>
    <submittedName>
        <fullName evidence="2">Uncharacterized protein</fullName>
    </submittedName>
</protein>
<gene>
    <name evidence="2" type="ORF">TRAPUB_751</name>
</gene>
<dbReference type="EMBL" id="MNAD01001056">
    <property type="protein sequence ID" value="OJT08351.1"/>
    <property type="molecule type" value="Genomic_DNA"/>
</dbReference>
<evidence type="ECO:0000256" key="1">
    <source>
        <dbReference type="SAM" id="MobiDB-lite"/>
    </source>
</evidence>
<organism evidence="2 3">
    <name type="scientific">Trametes pubescens</name>
    <name type="common">White-rot fungus</name>
    <dbReference type="NCBI Taxonomy" id="154538"/>
    <lineage>
        <taxon>Eukaryota</taxon>
        <taxon>Fungi</taxon>
        <taxon>Dikarya</taxon>
        <taxon>Basidiomycota</taxon>
        <taxon>Agaricomycotina</taxon>
        <taxon>Agaricomycetes</taxon>
        <taxon>Polyporales</taxon>
        <taxon>Polyporaceae</taxon>
        <taxon>Trametes</taxon>
    </lineage>
</organism>
<dbReference type="AlphaFoldDB" id="A0A1M2VL49"/>
<dbReference type="OMA" id="KHANTAV"/>
<feature type="region of interest" description="Disordered" evidence="1">
    <location>
        <begin position="1"/>
        <end position="61"/>
    </location>
</feature>
<feature type="region of interest" description="Disordered" evidence="1">
    <location>
        <begin position="122"/>
        <end position="151"/>
    </location>
</feature>